<organism evidence="1 2">
    <name type="scientific">Variovorax soli</name>
    <dbReference type="NCBI Taxonomy" id="376815"/>
    <lineage>
        <taxon>Bacteria</taxon>
        <taxon>Pseudomonadati</taxon>
        <taxon>Pseudomonadota</taxon>
        <taxon>Betaproteobacteria</taxon>
        <taxon>Burkholderiales</taxon>
        <taxon>Comamonadaceae</taxon>
        <taxon>Variovorax</taxon>
    </lineage>
</organism>
<keyword evidence="2" id="KW-1185">Reference proteome</keyword>
<dbReference type="RefSeq" id="WP_309905462.1">
    <property type="nucleotide sequence ID" value="NZ_JAVDRF010000011.1"/>
</dbReference>
<protein>
    <submittedName>
        <fullName evidence="1">Uncharacterized protein</fullName>
    </submittedName>
</protein>
<reference evidence="1 2" key="1">
    <citation type="submission" date="2023-07" db="EMBL/GenBank/DDBJ databases">
        <title>Sorghum-associated microbial communities from plants grown in Nebraska, USA.</title>
        <authorList>
            <person name="Schachtman D."/>
        </authorList>
    </citation>
    <scope>NUCLEOTIDE SEQUENCE [LARGE SCALE GENOMIC DNA]</scope>
    <source>
        <strain evidence="1 2">DS1781</strain>
    </source>
</reference>
<sequence>MGHGRFTPDNEPVEVNGAFAAIAIALRGELKIGIGARALLRIGTLPKGDPRSSATASSPNFKALMDESLDILAIPQ</sequence>
<evidence type="ECO:0000313" key="1">
    <source>
        <dbReference type="EMBL" id="MDR6538557.1"/>
    </source>
</evidence>
<accession>A0ABU1NJC9</accession>
<comment type="caution">
    <text evidence="1">The sequence shown here is derived from an EMBL/GenBank/DDBJ whole genome shotgun (WGS) entry which is preliminary data.</text>
</comment>
<dbReference type="Proteomes" id="UP001184230">
    <property type="component" value="Unassembled WGS sequence"/>
</dbReference>
<name>A0ABU1NJC9_9BURK</name>
<evidence type="ECO:0000313" key="2">
    <source>
        <dbReference type="Proteomes" id="UP001184230"/>
    </source>
</evidence>
<proteinExistence type="predicted"/>
<dbReference type="EMBL" id="JAVDRF010000011">
    <property type="protein sequence ID" value="MDR6538557.1"/>
    <property type="molecule type" value="Genomic_DNA"/>
</dbReference>
<gene>
    <name evidence="1" type="ORF">J2739_004350</name>
</gene>